<organism evidence="1 2">
    <name type="scientific">Inhella proteolytica</name>
    <dbReference type="NCBI Taxonomy" id="2795029"/>
    <lineage>
        <taxon>Bacteria</taxon>
        <taxon>Pseudomonadati</taxon>
        <taxon>Pseudomonadota</taxon>
        <taxon>Betaproteobacteria</taxon>
        <taxon>Burkholderiales</taxon>
        <taxon>Sphaerotilaceae</taxon>
        <taxon>Inhella</taxon>
    </lineage>
</organism>
<comment type="caution">
    <text evidence="1">The sequence shown here is derived from an EMBL/GenBank/DDBJ whole genome shotgun (WGS) entry which is preliminary data.</text>
</comment>
<dbReference type="RefSeq" id="WP_198109076.1">
    <property type="nucleotide sequence ID" value="NZ_JAEDAK010000001.1"/>
</dbReference>
<dbReference type="EMBL" id="JAEDAK010000001">
    <property type="protein sequence ID" value="MBH9575457.1"/>
    <property type="molecule type" value="Genomic_DNA"/>
</dbReference>
<reference evidence="1" key="1">
    <citation type="submission" date="2020-12" db="EMBL/GenBank/DDBJ databases">
        <title>The genome sequence of Inhella sp. 1Y17.</title>
        <authorList>
            <person name="Liu Y."/>
        </authorList>
    </citation>
    <scope>NUCLEOTIDE SEQUENCE</scope>
    <source>
        <strain evidence="1">1Y17</strain>
    </source>
</reference>
<keyword evidence="2" id="KW-1185">Reference proteome</keyword>
<dbReference type="SUPFAM" id="SSF52518">
    <property type="entry name" value="Thiamin diphosphate-binding fold (THDP-binding)"/>
    <property type="match status" value="1"/>
</dbReference>
<dbReference type="InterPro" id="IPR029061">
    <property type="entry name" value="THDP-binding"/>
</dbReference>
<protein>
    <recommendedName>
        <fullName evidence="3">Transketolase</fullName>
    </recommendedName>
</protein>
<dbReference type="AlphaFoldDB" id="A0A931J1W4"/>
<gene>
    <name evidence="1" type="ORF">I7X39_00935</name>
</gene>
<sequence length="242" mass="25956">MRKSWMHLLNQVATQRPELLLLTGDQGYGLVESFEMAHPTRFISLGLADQALAGVAAGLASEGQRVVLHAGRQGARLLPALRELLPGQSVIVVETDSNEPLPHQLPGWLLATPACPQELLASLRQLLARGEPSWLRLGPDGTQPLRGASPTVQLGQWVPLRAEAAPARTALLGSGTGLARTRPLAPQATHFSLPLWGEPAAPFQAEQIARFDELFVTREDGLADWMLRVAADAGLGGRVHPV</sequence>
<evidence type="ECO:0000313" key="2">
    <source>
        <dbReference type="Proteomes" id="UP000613266"/>
    </source>
</evidence>
<evidence type="ECO:0008006" key="3">
    <source>
        <dbReference type="Google" id="ProtNLM"/>
    </source>
</evidence>
<evidence type="ECO:0000313" key="1">
    <source>
        <dbReference type="EMBL" id="MBH9575457.1"/>
    </source>
</evidence>
<accession>A0A931J1W4</accession>
<dbReference type="Proteomes" id="UP000613266">
    <property type="component" value="Unassembled WGS sequence"/>
</dbReference>
<name>A0A931J1W4_9BURK</name>
<proteinExistence type="predicted"/>
<dbReference type="Gene3D" id="3.40.50.970">
    <property type="match status" value="1"/>
</dbReference>